<accession>A0ABU3WMG9</accession>
<name>A0ABU3WMG9_9NOCA</name>
<protein>
    <submittedName>
        <fullName evidence="1">Uncharacterized protein</fullName>
    </submittedName>
</protein>
<evidence type="ECO:0000313" key="1">
    <source>
        <dbReference type="EMBL" id="MDV2475143.1"/>
    </source>
</evidence>
<organism evidence="1 2">
    <name type="scientific">Rhodococcus zopfii</name>
    <dbReference type="NCBI Taxonomy" id="43772"/>
    <lineage>
        <taxon>Bacteria</taxon>
        <taxon>Bacillati</taxon>
        <taxon>Actinomycetota</taxon>
        <taxon>Actinomycetes</taxon>
        <taxon>Mycobacteriales</taxon>
        <taxon>Nocardiaceae</taxon>
        <taxon>Rhodococcus</taxon>
    </lineage>
</organism>
<gene>
    <name evidence="1" type="ORF">F8M49_06360</name>
</gene>
<dbReference type="EMBL" id="WBMO01000001">
    <property type="protein sequence ID" value="MDV2475143.1"/>
    <property type="molecule type" value="Genomic_DNA"/>
</dbReference>
<evidence type="ECO:0000313" key="2">
    <source>
        <dbReference type="Proteomes" id="UP001275440"/>
    </source>
</evidence>
<comment type="caution">
    <text evidence="1">The sequence shown here is derived from an EMBL/GenBank/DDBJ whole genome shotgun (WGS) entry which is preliminary data.</text>
</comment>
<sequence>MEDTGFAEALASLPADQPITRKFLEDSNQALAEVLESGGSLVDALLQVAVNAGRAIAYVERRVADLEEVVKLADGR</sequence>
<reference evidence="1 2" key="1">
    <citation type="submission" date="2019-10" db="EMBL/GenBank/DDBJ databases">
        <title>Draft Genome Assembly of Rhodococcus zopfii DSM44189.</title>
        <authorList>
            <person name="Sutton J.M."/>
            <person name="Akob D.M."/>
            <person name="Bushman T.J."/>
        </authorList>
    </citation>
    <scope>NUCLEOTIDE SEQUENCE [LARGE SCALE GENOMIC DNA]</scope>
    <source>
        <strain evidence="1 2">DSM 44189</strain>
    </source>
</reference>
<proteinExistence type="predicted"/>
<keyword evidence="2" id="KW-1185">Reference proteome</keyword>
<dbReference type="Proteomes" id="UP001275440">
    <property type="component" value="Unassembled WGS sequence"/>
</dbReference>